<dbReference type="RefSeq" id="WP_344946672.1">
    <property type="nucleotide sequence ID" value="NZ_BAAAZR010000027.1"/>
</dbReference>
<gene>
    <name evidence="1" type="ORF">GCM10022226_56500</name>
</gene>
<keyword evidence="2" id="KW-1185">Reference proteome</keyword>
<accession>A0ABP7IVV4</accession>
<dbReference type="EMBL" id="BAAAZR010000027">
    <property type="protein sequence ID" value="GAA3828376.1"/>
    <property type="molecule type" value="Genomic_DNA"/>
</dbReference>
<protein>
    <recommendedName>
        <fullName evidence="3">MmcQ/YjbR family DNA-binding protein</fullName>
    </recommendedName>
</protein>
<reference evidence="2" key="1">
    <citation type="journal article" date="2019" name="Int. J. Syst. Evol. Microbiol.">
        <title>The Global Catalogue of Microorganisms (GCM) 10K type strain sequencing project: providing services to taxonomists for standard genome sequencing and annotation.</title>
        <authorList>
            <consortium name="The Broad Institute Genomics Platform"/>
            <consortium name="The Broad Institute Genome Sequencing Center for Infectious Disease"/>
            <person name="Wu L."/>
            <person name="Ma J."/>
        </authorList>
    </citation>
    <scope>NUCLEOTIDE SEQUENCE [LARGE SCALE GENOMIC DNA]</scope>
    <source>
        <strain evidence="2">JCM 16908</strain>
    </source>
</reference>
<sequence>MIEDELVRHALSLPEVEHTPAYGPWGFALKVRGKSFAFIAVDGDIAHIKATRQEQAAWVAQDPAAFEMSYSSGRFGWVLVRLNRADLEDIRELVTEAWRLTAPKRLAEKLQE</sequence>
<dbReference type="Proteomes" id="UP001500888">
    <property type="component" value="Unassembled WGS sequence"/>
</dbReference>
<evidence type="ECO:0000313" key="1">
    <source>
        <dbReference type="EMBL" id="GAA3828376.1"/>
    </source>
</evidence>
<organism evidence="1 2">
    <name type="scientific">Sphaerisporangium flaviroseum</name>
    <dbReference type="NCBI Taxonomy" id="509199"/>
    <lineage>
        <taxon>Bacteria</taxon>
        <taxon>Bacillati</taxon>
        <taxon>Actinomycetota</taxon>
        <taxon>Actinomycetes</taxon>
        <taxon>Streptosporangiales</taxon>
        <taxon>Streptosporangiaceae</taxon>
        <taxon>Sphaerisporangium</taxon>
    </lineage>
</organism>
<dbReference type="InterPro" id="IPR058532">
    <property type="entry name" value="YjbR/MT2646/Rv2570-like"/>
</dbReference>
<name>A0ABP7IVV4_9ACTN</name>
<dbReference type="Gene3D" id="3.90.1150.30">
    <property type="match status" value="1"/>
</dbReference>
<dbReference type="SUPFAM" id="SSF142906">
    <property type="entry name" value="YjbR-like"/>
    <property type="match status" value="1"/>
</dbReference>
<evidence type="ECO:0000313" key="2">
    <source>
        <dbReference type="Proteomes" id="UP001500888"/>
    </source>
</evidence>
<proteinExistence type="predicted"/>
<comment type="caution">
    <text evidence="1">The sequence shown here is derived from an EMBL/GenBank/DDBJ whole genome shotgun (WGS) entry which is preliminary data.</text>
</comment>
<dbReference type="Pfam" id="PF04237">
    <property type="entry name" value="YjbR"/>
    <property type="match status" value="1"/>
</dbReference>
<dbReference type="InterPro" id="IPR038056">
    <property type="entry name" value="YjbR-like_sf"/>
</dbReference>
<evidence type="ECO:0008006" key="3">
    <source>
        <dbReference type="Google" id="ProtNLM"/>
    </source>
</evidence>